<dbReference type="GO" id="GO:0006357">
    <property type="term" value="P:regulation of transcription by RNA polymerase II"/>
    <property type="evidence" value="ECO:0007669"/>
    <property type="project" value="InterPro"/>
</dbReference>
<dbReference type="PANTHER" id="PTHR15201">
    <property type="entry name" value="CRSP70"/>
    <property type="match status" value="1"/>
</dbReference>
<feature type="domain" description="Mediator complex subunit 26 C-terminal" evidence="2">
    <location>
        <begin position="388"/>
        <end position="574"/>
    </location>
</feature>
<dbReference type="Proteomes" id="UP000005225">
    <property type="component" value="Unassembled WGS sequence"/>
</dbReference>
<dbReference type="GO" id="GO:0070847">
    <property type="term" value="C:core mediator complex"/>
    <property type="evidence" value="ECO:0007669"/>
    <property type="project" value="TreeGrafter"/>
</dbReference>
<evidence type="ECO:0008006" key="6">
    <source>
        <dbReference type="Google" id="ProtNLM"/>
    </source>
</evidence>
<dbReference type="Pfam" id="PF15694">
    <property type="entry name" value="Med26_M"/>
    <property type="match status" value="1"/>
</dbReference>
<reference evidence="4" key="3">
    <citation type="submission" date="2025-09" db="UniProtKB">
        <authorList>
            <consortium name="Ensembl"/>
        </authorList>
    </citation>
    <scope>IDENTIFICATION</scope>
</reference>
<dbReference type="Ensembl" id="ENSOGAT00000032768.1">
    <property type="protein sequence ID" value="ENSOGAP00000021279.1"/>
    <property type="gene ID" value="ENSOGAG00000027860.1"/>
</dbReference>
<dbReference type="GO" id="GO:0003712">
    <property type="term" value="F:transcription coregulator activity"/>
    <property type="evidence" value="ECO:0007669"/>
    <property type="project" value="TreeGrafter"/>
</dbReference>
<dbReference type="HOGENOM" id="CLU_478915_0_0_1"/>
<feature type="domain" description="Mediator complex subunit 26 middle" evidence="3">
    <location>
        <begin position="171"/>
        <end position="383"/>
    </location>
</feature>
<reference evidence="5" key="1">
    <citation type="submission" date="2011-03" db="EMBL/GenBank/DDBJ databases">
        <title>Version 3 of the genome sequence of Otolemur garnettii (Bushbaby).</title>
        <authorList>
            <consortium name="The Broad Institute Genome Sequencing Platform"/>
            <person name="Di Palma F."/>
            <person name="Johnson J."/>
            <person name="Lander E.S."/>
            <person name="Lindblad-Toh K."/>
            <person name="Jaffe D.B."/>
            <person name="Gnerre S."/>
            <person name="MacCallum I."/>
            <person name="Przybylski D."/>
            <person name="Ribeiro F.J."/>
            <person name="Burton J.N."/>
            <person name="Walker B.J."/>
            <person name="Sharpe T."/>
            <person name="Hall G."/>
        </authorList>
    </citation>
    <scope>NUCLEOTIDE SEQUENCE [LARGE SCALE GENOMIC DNA]</scope>
</reference>
<feature type="region of interest" description="Disordered" evidence="1">
    <location>
        <begin position="105"/>
        <end position="163"/>
    </location>
</feature>
<name>H0XYT6_OTOGA</name>
<dbReference type="InterPro" id="IPR031416">
    <property type="entry name" value="Med26_C"/>
</dbReference>
<feature type="compositionally biased region" description="Polar residues" evidence="1">
    <location>
        <begin position="153"/>
        <end position="163"/>
    </location>
</feature>
<dbReference type="GO" id="GO:0016592">
    <property type="term" value="C:mediator complex"/>
    <property type="evidence" value="ECO:0007669"/>
    <property type="project" value="InterPro"/>
</dbReference>
<protein>
    <recommendedName>
        <fullName evidence="6">TFIIS N-terminal domain-containing protein</fullName>
    </recommendedName>
</protein>
<evidence type="ECO:0000259" key="3">
    <source>
        <dbReference type="Pfam" id="PF15694"/>
    </source>
</evidence>
<dbReference type="AlphaFoldDB" id="H0XYT6"/>
<dbReference type="eggNOG" id="KOG1105">
    <property type="taxonomic scope" value="Eukaryota"/>
</dbReference>
<dbReference type="OMA" id="LIEPQQN"/>
<dbReference type="STRING" id="30611.ENSOGAP00000021279"/>
<feature type="region of interest" description="Disordered" evidence="1">
    <location>
        <begin position="398"/>
        <end position="438"/>
    </location>
</feature>
<dbReference type="SUPFAM" id="SSF47676">
    <property type="entry name" value="Conserved domain common to transcription factors TFIIS, elongin A, CRSP70"/>
    <property type="match status" value="1"/>
</dbReference>
<evidence type="ECO:0000256" key="1">
    <source>
        <dbReference type="SAM" id="MobiDB-lite"/>
    </source>
</evidence>
<dbReference type="InterPro" id="IPR042376">
    <property type="entry name" value="MED26"/>
</dbReference>
<dbReference type="GeneTree" id="ENSGT00390000000259"/>
<evidence type="ECO:0000313" key="4">
    <source>
        <dbReference type="Ensembl" id="ENSOGAP00000021279.1"/>
    </source>
</evidence>
<evidence type="ECO:0000259" key="2">
    <source>
        <dbReference type="Pfam" id="PF15693"/>
    </source>
</evidence>
<sequence length="575" mass="62720">SLAPLAPGDMSGTAAAGLRPQSNLRKMVAVLEVISSLRKYPITKETLEEKGLGKLVDVSKQSKKQGAAKWAKKLLQSSWSQCPGSRRSLAAPRDGRLGRWRRSQLLAKGGSGGPPKTVHDVKNPKGLQALPGQTPAPEEASDLVDPRPLPKVSRSSHNALVPNSHTSGILCSLEGRGQAHPQDNLLEHNVHDQQSSEIPVKPGRPHSSSPSPGQPPGPCLQEKAVLQQQHRGDKTPCLPPPKCPLHCSVSPGNSLLEPSFAGQQSSDSPWVLCLAPLPLLGSRHSMPGSVFMLLPAQPSCPPPPRGGQVRHREQPQGHHGLAAPGCKAGCWPQQQSLSPGDSPSGLLQGSGAVSSGGSDSTKKRYQPREYTVDLVRQAIEVNIMPVGFKRVETGHHGMMRHIKPPTQKQPARTDGPVHPKQSSTELDRQEAEAKAPLQSPFRQTEWTELWHREIIPDIPRYPGHTSVPRRRITCCHRLACRPQGPAPSLPVPEAGREHLARTKKLQVLLSQDRPIDLPGLTQKITQDNLNRILARQWPGVNGCQDTQGNWYHWTQCIWVDWEDDCRPLSIQLCLL</sequence>
<keyword evidence="5" id="KW-1185">Reference proteome</keyword>
<dbReference type="PANTHER" id="PTHR15201:SF1">
    <property type="entry name" value="MEDIATOR OF RNA POLYMERASE II TRANSCRIPTION SUBUNIT 26"/>
    <property type="match status" value="1"/>
</dbReference>
<evidence type="ECO:0000313" key="5">
    <source>
        <dbReference type="Proteomes" id="UP000005225"/>
    </source>
</evidence>
<dbReference type="Pfam" id="PF15693">
    <property type="entry name" value="Med26_C"/>
    <property type="match status" value="1"/>
</dbReference>
<dbReference type="InterPro" id="IPR031417">
    <property type="entry name" value="Med26_Mid"/>
</dbReference>
<accession>H0XYT6</accession>
<dbReference type="InterPro" id="IPR035441">
    <property type="entry name" value="TFIIS/LEDGF_dom_sf"/>
</dbReference>
<feature type="compositionally biased region" description="Low complexity" evidence="1">
    <location>
        <begin position="332"/>
        <end position="359"/>
    </location>
</feature>
<dbReference type="EMBL" id="AAQR03010632">
    <property type="status" value="NOT_ANNOTATED_CDS"/>
    <property type="molecule type" value="Genomic_DNA"/>
</dbReference>
<dbReference type="GO" id="GO:0010628">
    <property type="term" value="P:positive regulation of gene expression"/>
    <property type="evidence" value="ECO:0007669"/>
    <property type="project" value="TreeGrafter"/>
</dbReference>
<dbReference type="InParanoid" id="H0XYT6"/>
<feature type="region of interest" description="Disordered" evidence="1">
    <location>
        <begin position="191"/>
        <end position="239"/>
    </location>
</feature>
<organism evidence="4 5">
    <name type="scientific">Otolemur garnettii</name>
    <name type="common">Small-eared galago</name>
    <name type="synonym">Garnett's greater bushbaby</name>
    <dbReference type="NCBI Taxonomy" id="30611"/>
    <lineage>
        <taxon>Eukaryota</taxon>
        <taxon>Metazoa</taxon>
        <taxon>Chordata</taxon>
        <taxon>Craniata</taxon>
        <taxon>Vertebrata</taxon>
        <taxon>Euteleostomi</taxon>
        <taxon>Mammalia</taxon>
        <taxon>Eutheria</taxon>
        <taxon>Euarchontoglires</taxon>
        <taxon>Primates</taxon>
        <taxon>Strepsirrhini</taxon>
        <taxon>Lorisiformes</taxon>
        <taxon>Galagidae</taxon>
        <taxon>Otolemur</taxon>
    </lineage>
</organism>
<proteinExistence type="predicted"/>
<feature type="region of interest" description="Disordered" evidence="1">
    <location>
        <begin position="299"/>
        <end position="365"/>
    </location>
</feature>
<reference evidence="4" key="2">
    <citation type="submission" date="2025-08" db="UniProtKB">
        <authorList>
            <consortium name="Ensembl"/>
        </authorList>
    </citation>
    <scope>IDENTIFICATION</scope>
</reference>